<reference evidence="2" key="1">
    <citation type="submission" date="2021-03" db="EMBL/GenBank/DDBJ databases">
        <title>Draft genome sequence of rust myrtle Austropuccinia psidii MF-1, a brazilian biotype.</title>
        <authorList>
            <person name="Quecine M.C."/>
            <person name="Pachon D.M.R."/>
            <person name="Bonatelli M.L."/>
            <person name="Correr F.H."/>
            <person name="Franceschini L.M."/>
            <person name="Leite T.F."/>
            <person name="Margarido G.R.A."/>
            <person name="Almeida C.A."/>
            <person name="Ferrarezi J.A."/>
            <person name="Labate C.A."/>
        </authorList>
    </citation>
    <scope>NUCLEOTIDE SEQUENCE</scope>
    <source>
        <strain evidence="2">MF-1</strain>
    </source>
</reference>
<evidence type="ECO:0000256" key="1">
    <source>
        <dbReference type="SAM" id="MobiDB-lite"/>
    </source>
</evidence>
<feature type="region of interest" description="Disordered" evidence="1">
    <location>
        <begin position="810"/>
        <end position="887"/>
    </location>
</feature>
<feature type="compositionally biased region" description="Basic and acidic residues" evidence="1">
    <location>
        <begin position="701"/>
        <end position="721"/>
    </location>
</feature>
<feature type="region of interest" description="Disordered" evidence="1">
    <location>
        <begin position="669"/>
        <end position="721"/>
    </location>
</feature>
<proteinExistence type="predicted"/>
<feature type="compositionally biased region" description="Polar residues" evidence="1">
    <location>
        <begin position="396"/>
        <end position="418"/>
    </location>
</feature>
<gene>
    <name evidence="2" type="ORF">O181_027069</name>
</gene>
<comment type="caution">
    <text evidence="2">The sequence shown here is derived from an EMBL/GenBank/DDBJ whole genome shotgun (WGS) entry which is preliminary data.</text>
</comment>
<feature type="region of interest" description="Disordered" evidence="1">
    <location>
        <begin position="363"/>
        <end position="431"/>
    </location>
</feature>
<feature type="compositionally biased region" description="Basic and acidic residues" evidence="1">
    <location>
        <begin position="818"/>
        <end position="847"/>
    </location>
</feature>
<feature type="compositionally biased region" description="Polar residues" evidence="1">
    <location>
        <begin position="685"/>
        <end position="698"/>
    </location>
</feature>
<evidence type="ECO:0000313" key="3">
    <source>
        <dbReference type="Proteomes" id="UP000765509"/>
    </source>
</evidence>
<dbReference type="Proteomes" id="UP000765509">
    <property type="component" value="Unassembled WGS sequence"/>
</dbReference>
<feature type="compositionally biased region" description="Low complexity" evidence="1">
    <location>
        <begin position="382"/>
        <end position="395"/>
    </location>
</feature>
<name>A0A9Q3CNE2_9BASI</name>
<dbReference type="OrthoDB" id="2506705at2759"/>
<accession>A0A9Q3CNE2</accession>
<keyword evidence="3" id="KW-1185">Reference proteome</keyword>
<dbReference type="EMBL" id="AVOT02009089">
    <property type="protein sequence ID" value="MBW0487354.1"/>
    <property type="molecule type" value="Genomic_DNA"/>
</dbReference>
<feature type="compositionally biased region" description="Basic and acidic residues" evidence="1">
    <location>
        <begin position="507"/>
        <end position="518"/>
    </location>
</feature>
<feature type="compositionally biased region" description="Polar residues" evidence="1">
    <location>
        <begin position="473"/>
        <end position="485"/>
    </location>
</feature>
<protein>
    <submittedName>
        <fullName evidence="2">Uncharacterized protein</fullName>
    </submittedName>
</protein>
<organism evidence="2 3">
    <name type="scientific">Austropuccinia psidii MF-1</name>
    <dbReference type="NCBI Taxonomy" id="1389203"/>
    <lineage>
        <taxon>Eukaryota</taxon>
        <taxon>Fungi</taxon>
        <taxon>Dikarya</taxon>
        <taxon>Basidiomycota</taxon>
        <taxon>Pucciniomycotina</taxon>
        <taxon>Pucciniomycetes</taxon>
        <taxon>Pucciniales</taxon>
        <taxon>Sphaerophragmiaceae</taxon>
        <taxon>Austropuccinia</taxon>
    </lineage>
</organism>
<evidence type="ECO:0000313" key="2">
    <source>
        <dbReference type="EMBL" id="MBW0487354.1"/>
    </source>
</evidence>
<feature type="compositionally biased region" description="Low complexity" evidence="1">
    <location>
        <begin position="565"/>
        <end position="579"/>
    </location>
</feature>
<feature type="region of interest" description="Disordered" evidence="1">
    <location>
        <begin position="466"/>
        <end position="543"/>
    </location>
</feature>
<feature type="region of interest" description="Disordered" evidence="1">
    <location>
        <begin position="145"/>
        <end position="242"/>
    </location>
</feature>
<feature type="compositionally biased region" description="Low complexity" evidence="1">
    <location>
        <begin position="878"/>
        <end position="887"/>
    </location>
</feature>
<feature type="region of interest" description="Disordered" evidence="1">
    <location>
        <begin position="1394"/>
        <end position="1413"/>
    </location>
</feature>
<feature type="region of interest" description="Disordered" evidence="1">
    <location>
        <begin position="562"/>
        <end position="605"/>
    </location>
</feature>
<feature type="compositionally biased region" description="Low complexity" evidence="1">
    <location>
        <begin position="159"/>
        <end position="170"/>
    </location>
</feature>
<feature type="compositionally biased region" description="Polar residues" evidence="1">
    <location>
        <begin position="180"/>
        <end position="212"/>
    </location>
</feature>
<sequence>MSHCSSPQFLKRVSRIQRKTPLHHISYCINVTRETVRRPTFGYQCCGFRERGRGFYPQVPEAETRHGILRELPWNPTGKKLCARSLAKELEDGTKISLAQETQSAIHAENKLETDTDHSSSLASNLAAIDSPQGTLDTQPASQSLANAAMDAERKVRADSSGATSSGKTKSVLDAKNKTGPKQSTKATTSMGSNRKLTNRHTFSWESTSNRQVPPAEHSFSHPYSGQPPNHDGAPSNYHPSAFQQPEPFFHYSFPSYPMQSYGTGVFPSPNPEMRNWGLNPPQAPFPEMSDGIPPGYGLLRTFRPGVHTELLHTYTPVVTMVPQVSVLQKPITLVEHELVPLGPPPPLPPPGSFVADRSVHRIQHASRTRNSRPNPVDRKASLSSSSSETSSKDSQVNPNLPSNLKPNQNESKTPAYQSSSILIPSGGGLRTTKNVFLTKGKISPEVTSPSETSKKSLLKEEALNKESEVLKSPSSTTLSVTHSPSESKDSKAANEISSPSVAHVKASSDEHLLETKPRIQTKHLVLNPPPKNVLSTSESSENKERIELMKSQFFPESINHDLKSVTSSSSTTVSPSDQSSRKEKLKAVLSSSPSSNSHQQGLSDKYPIQKHSAISPKVSISNSLLAENISKDSRGKKIKEEIAMKQEKRLFPEKGENLLEKKLERHSPIQAQSMPDGEIHKTSHGTVSSLGRKSSLNAPEKSKEKYNEPREGIKGNNRFTEKDQVFESPENVWITVTKGKNARRRAQFHNTRNSQGVDNKDINNLAQEKPILKTLLGGAVDKVNESAGIKFSKERELLSPNSAKDSLIAANKNKLSKSADGKSPTDTRTRPSVEDSSQKLLDHEYTFPEENDPKSGSQIINNSEKKSARIKKKNKQSKNLSKQPNQTEYTKLYKDFVESWEALEEENNLMKKREKNPIELHERKHENLLLSNSLINREKAESHSKSTIVDLSDTPEKALFQKLKKFAKTMETEKILLTNRVMDVRATTTTAISKDKTSVIPRFLSVFMPWADGRQHKQIYPGILSPLRPWQEKGFNDLGKKELKKKLATIWGDEVTAQWQAVKMRDLNLANQLAEHLKILQRDDYLPLEMMSSELYGSLCHAWHSDWKDIIKFQYWTRQYLGESEGSRRIWTLTCQILQHTIVENWKKIKETLLSTLFPDLNGLTEGSSAFTFIQEETLSRVKVPAILNKLMGYEEAQLRHKLASYISTRKVIPPTWHNMLVGQEAQQHGLTTNRVLEIGCALRLSSGDDWLFKYEEDVVQVAARILYTNLFPPHQNFVHWHDSYERAWLVQHFGDRYHQGLEELCNQPIDGKKLFDALSEKTKQMVSQLPISRTSTNIGNILRLHDRGVEIKSLETVHNAVYAGNQNEPMNWENLFGKALWQLSEQHRPMLDRRNERLNSDKVRPEQGDLK</sequence>